<reference evidence="2 3" key="1">
    <citation type="submission" date="2023-08" db="EMBL/GenBank/DDBJ databases">
        <title>Complete genome sequence of Geobacillus thermodenitrificans K1041, a genetically tractable strain representative of the genus Geobacillus.</title>
        <authorList>
            <person name="Kani S."/>
            <person name="Suzuki H."/>
        </authorList>
    </citation>
    <scope>NUCLEOTIDE SEQUENCE [LARGE SCALE GENOMIC DNA]</scope>
    <source>
        <strain evidence="2 3">K1041</strain>
    </source>
</reference>
<keyword evidence="3" id="KW-1185">Reference proteome</keyword>
<gene>
    <name evidence="2" type="ORF">HSX42_02615</name>
</gene>
<accession>A0ABY9QCU8</accession>
<protein>
    <recommendedName>
        <fullName evidence="1">DUF6792 domain-containing protein</fullName>
    </recommendedName>
</protein>
<evidence type="ECO:0000313" key="2">
    <source>
        <dbReference type="EMBL" id="WMV76729.1"/>
    </source>
</evidence>
<evidence type="ECO:0000259" key="1">
    <source>
        <dbReference type="Pfam" id="PF20591"/>
    </source>
</evidence>
<dbReference type="Pfam" id="PF20591">
    <property type="entry name" value="DUF6792"/>
    <property type="match status" value="1"/>
</dbReference>
<dbReference type="EMBL" id="CP133461">
    <property type="protein sequence ID" value="WMV76729.1"/>
    <property type="molecule type" value="Genomic_DNA"/>
</dbReference>
<evidence type="ECO:0000313" key="3">
    <source>
        <dbReference type="Proteomes" id="UP001297580"/>
    </source>
</evidence>
<dbReference type="InterPro" id="IPR046742">
    <property type="entry name" value="DUF6792"/>
</dbReference>
<dbReference type="RefSeq" id="WP_311088794.1">
    <property type="nucleotide sequence ID" value="NZ_CP133461.1"/>
</dbReference>
<dbReference type="Proteomes" id="UP001297580">
    <property type="component" value="Chromosome"/>
</dbReference>
<feature type="domain" description="DUF6792" evidence="1">
    <location>
        <begin position="21"/>
        <end position="54"/>
    </location>
</feature>
<name>A0ABY9QCU8_GEOTD</name>
<proteinExistence type="predicted"/>
<organism evidence="2 3">
    <name type="scientific">Geobacillus thermodenitrificans</name>
    <dbReference type="NCBI Taxonomy" id="33940"/>
    <lineage>
        <taxon>Bacteria</taxon>
        <taxon>Bacillati</taxon>
        <taxon>Bacillota</taxon>
        <taxon>Bacilli</taxon>
        <taxon>Bacillales</taxon>
        <taxon>Anoxybacillaceae</taxon>
        <taxon>Geobacillus</taxon>
    </lineage>
</organism>
<sequence>MPQKLVLDTDLLRARIMALEYDHLTEAEIRRIYMEETGKEPPAYIKVYHSDDFKRGGISALMERLFILR</sequence>